<accession>A0A5K7YDY0</accession>
<gene>
    <name evidence="2" type="ORF">DSCA_11460</name>
</gene>
<dbReference type="Pfam" id="PF01066">
    <property type="entry name" value="CDP-OH_P_transf"/>
    <property type="match status" value="1"/>
</dbReference>
<dbReference type="InterPro" id="IPR043130">
    <property type="entry name" value="CDP-OH_PTrfase_TM_dom"/>
</dbReference>
<feature type="transmembrane region" description="Helical" evidence="1">
    <location>
        <begin position="112"/>
        <end position="130"/>
    </location>
</feature>
<proteinExistence type="predicted"/>
<feature type="transmembrane region" description="Helical" evidence="1">
    <location>
        <begin position="65"/>
        <end position="84"/>
    </location>
</feature>
<dbReference type="RefSeq" id="WP_155315502.1">
    <property type="nucleotide sequence ID" value="NZ_AP021874.1"/>
</dbReference>
<feature type="transmembrane region" description="Helical" evidence="1">
    <location>
        <begin position="194"/>
        <end position="213"/>
    </location>
</feature>
<name>A0A5K7YDY0_9BACT</name>
<dbReference type="GO" id="GO:0008654">
    <property type="term" value="P:phospholipid biosynthetic process"/>
    <property type="evidence" value="ECO:0007669"/>
    <property type="project" value="InterPro"/>
</dbReference>
<evidence type="ECO:0000256" key="1">
    <source>
        <dbReference type="SAM" id="Phobius"/>
    </source>
</evidence>
<dbReference type="AlphaFoldDB" id="A0A5K7YDY0"/>
<keyword evidence="3" id="KW-1185">Reference proteome</keyword>
<dbReference type="InterPro" id="IPR000462">
    <property type="entry name" value="CDP-OH_P_trans"/>
</dbReference>
<dbReference type="Gene3D" id="1.20.120.1760">
    <property type="match status" value="1"/>
</dbReference>
<keyword evidence="1" id="KW-0472">Membrane</keyword>
<dbReference type="GO" id="GO:0016020">
    <property type="term" value="C:membrane"/>
    <property type="evidence" value="ECO:0007669"/>
    <property type="project" value="InterPro"/>
</dbReference>
<organism evidence="2 3">
    <name type="scientific">Desulfosarcina alkanivorans</name>
    <dbReference type="NCBI Taxonomy" id="571177"/>
    <lineage>
        <taxon>Bacteria</taxon>
        <taxon>Pseudomonadati</taxon>
        <taxon>Thermodesulfobacteriota</taxon>
        <taxon>Desulfobacteria</taxon>
        <taxon>Desulfobacterales</taxon>
        <taxon>Desulfosarcinaceae</taxon>
        <taxon>Desulfosarcina</taxon>
    </lineage>
</organism>
<evidence type="ECO:0000313" key="3">
    <source>
        <dbReference type="Proteomes" id="UP000427906"/>
    </source>
</evidence>
<protein>
    <recommendedName>
        <fullName evidence="4">CDP-alcohol phosphatidyltransferase</fullName>
    </recommendedName>
</protein>
<reference evidence="2 3" key="1">
    <citation type="submission" date="2019-11" db="EMBL/GenBank/DDBJ databases">
        <title>Comparative genomics of hydrocarbon-degrading Desulfosarcina strains.</title>
        <authorList>
            <person name="Watanabe M."/>
            <person name="Kojima H."/>
            <person name="Fukui M."/>
        </authorList>
    </citation>
    <scope>NUCLEOTIDE SEQUENCE [LARGE SCALE GENOMIC DNA]</scope>
    <source>
        <strain evidence="2 3">PL12</strain>
    </source>
</reference>
<keyword evidence="1" id="KW-0812">Transmembrane</keyword>
<dbReference type="OrthoDB" id="9777147at2"/>
<dbReference type="KEGG" id="dalk:DSCA_11460"/>
<feature type="transmembrane region" description="Helical" evidence="1">
    <location>
        <begin position="136"/>
        <end position="157"/>
    </location>
</feature>
<sequence length="220" mass="25299">MAGLKNSKDRMKRDRDSLFTHFLARTVSIRITPQIAKTAIFPLHVTLAGLFVGLLAAWQASQSNWINFLIAAIFIETAHIFDCIDGELARLTNRGNPFAAAMDPITDRIKDIFIIFASLIQAVNASIFGWQDQIIYKLAFFTVSIWTFYMYIVDAFLNPKRKKKGTTNRIYIGLYDLFIYGAIFFLLLDIFEYFIIYVFSMSTIGGVIQIFRLRKFSKEL</sequence>
<keyword evidence="1" id="KW-1133">Transmembrane helix</keyword>
<feature type="transmembrane region" description="Helical" evidence="1">
    <location>
        <begin position="39"/>
        <end position="59"/>
    </location>
</feature>
<evidence type="ECO:0008006" key="4">
    <source>
        <dbReference type="Google" id="ProtNLM"/>
    </source>
</evidence>
<evidence type="ECO:0000313" key="2">
    <source>
        <dbReference type="EMBL" id="BBO67216.1"/>
    </source>
</evidence>
<dbReference type="EMBL" id="AP021874">
    <property type="protein sequence ID" value="BBO67216.1"/>
    <property type="molecule type" value="Genomic_DNA"/>
</dbReference>
<feature type="transmembrane region" description="Helical" evidence="1">
    <location>
        <begin position="169"/>
        <end position="188"/>
    </location>
</feature>
<dbReference type="Proteomes" id="UP000427906">
    <property type="component" value="Chromosome"/>
</dbReference>
<dbReference type="GO" id="GO:0016780">
    <property type="term" value="F:phosphotransferase activity, for other substituted phosphate groups"/>
    <property type="evidence" value="ECO:0007669"/>
    <property type="project" value="InterPro"/>
</dbReference>